<accession>A0A7C9ERF3</accession>
<sequence>MMAFPLVSSSRTWIAYWGGMASPKVLKFNGYFFFCSFNSSLQAEKSNFNFPLLDFRILFIPCNATFISAQIDTWGSLFFPISAESISICTIFARLANASSFPVTRSSNLTPNASNKSA</sequence>
<evidence type="ECO:0000313" key="1">
    <source>
        <dbReference type="EMBL" id="MBA4666469.1"/>
    </source>
</evidence>
<name>A0A7C9ERF3_OPUST</name>
<dbReference type="EMBL" id="GISG01231729">
    <property type="protein sequence ID" value="MBA4666469.1"/>
    <property type="molecule type" value="Transcribed_RNA"/>
</dbReference>
<reference evidence="1" key="1">
    <citation type="journal article" date="2013" name="J. Plant Res.">
        <title>Effect of fungi and light on seed germination of three Opuntia species from semiarid lands of central Mexico.</title>
        <authorList>
            <person name="Delgado-Sanchez P."/>
            <person name="Jimenez-Bremont J.F."/>
            <person name="Guerrero-Gonzalez Mde L."/>
            <person name="Flores J."/>
        </authorList>
    </citation>
    <scope>NUCLEOTIDE SEQUENCE</scope>
    <source>
        <tissue evidence="1">Cladode</tissue>
    </source>
</reference>
<proteinExistence type="predicted"/>
<organism evidence="1">
    <name type="scientific">Opuntia streptacantha</name>
    <name type="common">Prickly pear cactus</name>
    <name type="synonym">Opuntia cardona</name>
    <dbReference type="NCBI Taxonomy" id="393608"/>
    <lineage>
        <taxon>Eukaryota</taxon>
        <taxon>Viridiplantae</taxon>
        <taxon>Streptophyta</taxon>
        <taxon>Embryophyta</taxon>
        <taxon>Tracheophyta</taxon>
        <taxon>Spermatophyta</taxon>
        <taxon>Magnoliopsida</taxon>
        <taxon>eudicotyledons</taxon>
        <taxon>Gunneridae</taxon>
        <taxon>Pentapetalae</taxon>
        <taxon>Caryophyllales</taxon>
        <taxon>Cactineae</taxon>
        <taxon>Cactaceae</taxon>
        <taxon>Opuntioideae</taxon>
        <taxon>Opuntia</taxon>
    </lineage>
</organism>
<dbReference type="AlphaFoldDB" id="A0A7C9ERF3"/>
<reference evidence="1" key="2">
    <citation type="submission" date="2020-07" db="EMBL/GenBank/DDBJ databases">
        <authorList>
            <person name="Vera ALvarez R."/>
            <person name="Arias-Moreno D.M."/>
            <person name="Jimenez-Jacinto V."/>
            <person name="Jimenez-Bremont J.F."/>
            <person name="Swaminathan K."/>
            <person name="Moose S.P."/>
            <person name="Guerrero-Gonzalez M.L."/>
            <person name="Marino-Ramirez L."/>
            <person name="Landsman D."/>
            <person name="Rodriguez-Kessler M."/>
            <person name="Delgado-Sanchez P."/>
        </authorList>
    </citation>
    <scope>NUCLEOTIDE SEQUENCE</scope>
    <source>
        <tissue evidence="1">Cladode</tissue>
    </source>
</reference>
<protein>
    <submittedName>
        <fullName evidence="1">Uncharacterized protein</fullName>
    </submittedName>
</protein>